<reference evidence="2" key="1">
    <citation type="submission" date="2016-08" db="EMBL/GenBank/DDBJ databases">
        <title>Complete Genome Seqeunce of Paenibacillus sp. BIHB 4019 from tea rhizoplane.</title>
        <authorList>
            <person name="Thakur R."/>
            <person name="Swarnkar M.K."/>
            <person name="Gulati A."/>
        </authorList>
    </citation>
    <scope>NUCLEOTIDE SEQUENCE [LARGE SCALE GENOMIC DNA]</scope>
    <source>
        <strain evidence="2">BIHB4019</strain>
    </source>
</reference>
<dbReference type="RefSeq" id="WP_099519055.1">
    <property type="nucleotide sequence ID" value="NZ_CP016808.1"/>
</dbReference>
<evidence type="ECO:0000313" key="2">
    <source>
        <dbReference type="EMBL" id="ANY67879.1"/>
    </source>
</evidence>
<evidence type="ECO:0000259" key="1">
    <source>
        <dbReference type="Pfam" id="PF12867"/>
    </source>
</evidence>
<keyword evidence="2" id="KW-0378">Hydrolase</keyword>
<dbReference type="Pfam" id="PF12867">
    <property type="entry name" value="DinB_2"/>
    <property type="match status" value="1"/>
</dbReference>
<dbReference type="NCBIfam" id="NF009807">
    <property type="entry name" value="PRK13291.1"/>
    <property type="match status" value="1"/>
</dbReference>
<feature type="domain" description="DinB-like" evidence="1">
    <location>
        <begin position="35"/>
        <end position="165"/>
    </location>
</feature>
<organism evidence="2">
    <name type="scientific">Paenibacillus sp. BIHB 4019</name>
    <dbReference type="NCBI Taxonomy" id="1870819"/>
    <lineage>
        <taxon>Bacteria</taxon>
        <taxon>Bacillati</taxon>
        <taxon>Bacillota</taxon>
        <taxon>Bacilli</taxon>
        <taxon>Bacillales</taxon>
        <taxon>Paenibacillaceae</taxon>
        <taxon>Paenibacillus</taxon>
    </lineage>
</organism>
<dbReference type="SUPFAM" id="SSF109854">
    <property type="entry name" value="DinB/YfiT-like putative metalloenzymes"/>
    <property type="match status" value="1"/>
</dbReference>
<gene>
    <name evidence="2" type="ORF">BBD42_16420</name>
</gene>
<dbReference type="InterPro" id="IPR034660">
    <property type="entry name" value="DinB/YfiT-like"/>
</dbReference>
<dbReference type="InterPro" id="IPR024775">
    <property type="entry name" value="DinB-like"/>
</dbReference>
<proteinExistence type="predicted"/>
<dbReference type="AlphaFoldDB" id="A0A1B2DJK2"/>
<sequence>MDHIRFPIGQFKPVINPTDEERVFLINRIPEIIKTLRMILSNMEPAQINIPYRQDGWTVKQIVHHLADNDMNAYLRFKRALTEEGPMANSYREDLWAELSDYKNIPIEDSLLLIEILHKRFLILLNHSTTEDFRRILKTQALGEVTLDIALQRFIWHNEHHIAQIQSSIKKNEY</sequence>
<dbReference type="GO" id="GO:0016787">
    <property type="term" value="F:hydrolase activity"/>
    <property type="evidence" value="ECO:0007669"/>
    <property type="project" value="UniProtKB-KW"/>
</dbReference>
<accession>A0A1B2DJK2</accession>
<name>A0A1B2DJK2_9BACL</name>
<dbReference type="Gene3D" id="1.20.120.450">
    <property type="entry name" value="dinb family like domain"/>
    <property type="match status" value="1"/>
</dbReference>
<protein>
    <submittedName>
        <fullName evidence="2">Metal-dependent hydrolase</fullName>
    </submittedName>
</protein>
<dbReference type="EMBL" id="CP016808">
    <property type="protein sequence ID" value="ANY67879.1"/>
    <property type="molecule type" value="Genomic_DNA"/>
</dbReference>